<proteinExistence type="predicted"/>
<dbReference type="InterPro" id="IPR050953">
    <property type="entry name" value="N4_N6_ade-DNA_methylase"/>
</dbReference>
<dbReference type="RefSeq" id="WP_081367482.1">
    <property type="nucleotide sequence ID" value="NZ_BJWA01000044.1"/>
</dbReference>
<dbReference type="EMBL" id="BJWA01000044">
    <property type="protein sequence ID" value="GEL81898.1"/>
    <property type="molecule type" value="Genomic_DNA"/>
</dbReference>
<keyword evidence="2" id="KW-0489">Methyltransferase</keyword>
<evidence type="ECO:0000313" key="10">
    <source>
        <dbReference type="Proteomes" id="UP000321175"/>
    </source>
</evidence>
<name>A0ABQ0VKH7_ENTMU</name>
<evidence type="ECO:0000256" key="6">
    <source>
        <dbReference type="ARBA" id="ARBA00023125"/>
    </source>
</evidence>
<dbReference type="PANTHER" id="PTHR33841:SF6">
    <property type="entry name" value="TYPE II METHYLTRANSFERASE M.HINDII"/>
    <property type="match status" value="1"/>
</dbReference>
<dbReference type="InterPro" id="IPR029063">
    <property type="entry name" value="SAM-dependent_MTases_sf"/>
</dbReference>
<feature type="domain" description="Type II methyltransferase M.TaqI-like" evidence="8">
    <location>
        <begin position="27"/>
        <end position="236"/>
    </location>
</feature>
<evidence type="ECO:0000256" key="3">
    <source>
        <dbReference type="ARBA" id="ARBA00022679"/>
    </source>
</evidence>
<sequence>MNLNKKKLNQLINDYNLQHREDVLRFVKKNPENLEINDLSRIAELVNNSRNDTAAYYTDASILDTLKNFLPDIKKKEIHVLEPSVGVGNFLQSIIDKYQHADKLIIEVNDIDSKSIELLKVLNSYRKIPNNVEIVYHNEDFLSPFFISSTTKYDLVIGNPPFLKLNQKNGLQDYAITFNDMTTNNISGFFMQKATAISNYVALILPKYFLNNSDFGETRNRVKPYSIEKVIDFGEKGFKGVLIETIAILVDTTKEPDITLSYSVTKDFYNKQKQSDLTSDEFPSWLLYRNDFFNKIASNMVFSVFKVFRDRQLTNTVLKDSGDVRVLKSRNIARDGSGIISIEGYDKYIDFEELSRFSIGNYYERDDVYLSPNMTYYPRVIKKPKKTVVNGSVAILENISDYSITDKQLEFLNSSTFEEFYKIARNLSTRSLNIDSNSVQFFGLYK</sequence>
<dbReference type="PRINTS" id="PR00507">
    <property type="entry name" value="N12N6MTFRASE"/>
</dbReference>
<dbReference type="InterPro" id="IPR002052">
    <property type="entry name" value="DNA_methylase_N6_adenine_CS"/>
</dbReference>
<evidence type="ECO:0000256" key="2">
    <source>
        <dbReference type="ARBA" id="ARBA00022603"/>
    </source>
</evidence>
<dbReference type="PANTHER" id="PTHR33841">
    <property type="entry name" value="DNA METHYLTRANSFERASE YEEA-RELATED"/>
    <property type="match status" value="1"/>
</dbReference>
<keyword evidence="4" id="KW-0949">S-adenosyl-L-methionine</keyword>
<evidence type="ECO:0000256" key="1">
    <source>
        <dbReference type="ARBA" id="ARBA00011900"/>
    </source>
</evidence>
<reference evidence="9 10" key="1">
    <citation type="submission" date="2019-07" db="EMBL/GenBank/DDBJ databases">
        <title>Whole genome shotgun sequence of Enterococcus mundtii NBRC 100490.</title>
        <authorList>
            <person name="Hosoyama A."/>
            <person name="Uohara A."/>
            <person name="Ohji S."/>
            <person name="Ichikawa N."/>
        </authorList>
    </citation>
    <scope>NUCLEOTIDE SEQUENCE [LARGE SCALE GENOMIC DNA]</scope>
    <source>
        <strain evidence="9 10">NBRC 100490</strain>
    </source>
</reference>
<evidence type="ECO:0000259" key="8">
    <source>
        <dbReference type="Pfam" id="PF07669"/>
    </source>
</evidence>
<evidence type="ECO:0000256" key="4">
    <source>
        <dbReference type="ARBA" id="ARBA00022691"/>
    </source>
</evidence>
<dbReference type="EC" id="2.1.1.72" evidence="1"/>
<dbReference type="SUPFAM" id="SSF53335">
    <property type="entry name" value="S-adenosyl-L-methionine-dependent methyltransferases"/>
    <property type="match status" value="1"/>
</dbReference>
<evidence type="ECO:0000256" key="5">
    <source>
        <dbReference type="ARBA" id="ARBA00022747"/>
    </source>
</evidence>
<gene>
    <name evidence="9" type="ORF">EMU01_30420</name>
</gene>
<keyword evidence="6" id="KW-0238">DNA-binding</keyword>
<organism evidence="9 10">
    <name type="scientific">Enterococcus mundtii</name>
    <dbReference type="NCBI Taxonomy" id="53346"/>
    <lineage>
        <taxon>Bacteria</taxon>
        <taxon>Bacillati</taxon>
        <taxon>Bacillota</taxon>
        <taxon>Bacilli</taxon>
        <taxon>Lactobacillales</taxon>
        <taxon>Enterococcaceae</taxon>
        <taxon>Enterococcus</taxon>
    </lineage>
</organism>
<dbReference type="Pfam" id="PF07669">
    <property type="entry name" value="Eco57I"/>
    <property type="match status" value="1"/>
</dbReference>
<keyword evidence="10" id="KW-1185">Reference proteome</keyword>
<dbReference type="GeneID" id="61000735"/>
<dbReference type="InterPro" id="IPR011639">
    <property type="entry name" value="MethylTrfase_TaqI-like_dom"/>
</dbReference>
<dbReference type="Gene3D" id="3.40.50.150">
    <property type="entry name" value="Vaccinia Virus protein VP39"/>
    <property type="match status" value="1"/>
</dbReference>
<dbReference type="PROSITE" id="PS00092">
    <property type="entry name" value="N6_MTASE"/>
    <property type="match status" value="1"/>
</dbReference>
<comment type="caution">
    <text evidence="9">The sequence shown here is derived from an EMBL/GenBank/DDBJ whole genome shotgun (WGS) entry which is preliminary data.</text>
</comment>
<comment type="catalytic activity">
    <reaction evidence="7">
        <text>a 2'-deoxyadenosine in DNA + S-adenosyl-L-methionine = an N(6)-methyl-2'-deoxyadenosine in DNA + S-adenosyl-L-homocysteine + H(+)</text>
        <dbReference type="Rhea" id="RHEA:15197"/>
        <dbReference type="Rhea" id="RHEA-COMP:12418"/>
        <dbReference type="Rhea" id="RHEA-COMP:12419"/>
        <dbReference type="ChEBI" id="CHEBI:15378"/>
        <dbReference type="ChEBI" id="CHEBI:57856"/>
        <dbReference type="ChEBI" id="CHEBI:59789"/>
        <dbReference type="ChEBI" id="CHEBI:90615"/>
        <dbReference type="ChEBI" id="CHEBI:90616"/>
        <dbReference type="EC" id="2.1.1.72"/>
    </reaction>
</comment>
<evidence type="ECO:0000256" key="7">
    <source>
        <dbReference type="ARBA" id="ARBA00047942"/>
    </source>
</evidence>
<keyword evidence="5" id="KW-0680">Restriction system</keyword>
<dbReference type="CDD" id="cd02440">
    <property type="entry name" value="AdoMet_MTases"/>
    <property type="match status" value="1"/>
</dbReference>
<protein>
    <recommendedName>
        <fullName evidence="1">site-specific DNA-methyltransferase (adenine-specific)</fullName>
        <ecNumber evidence="1">2.1.1.72</ecNumber>
    </recommendedName>
</protein>
<dbReference type="Proteomes" id="UP000321175">
    <property type="component" value="Unassembled WGS sequence"/>
</dbReference>
<accession>A0ABQ0VKH7</accession>
<evidence type="ECO:0000313" key="9">
    <source>
        <dbReference type="EMBL" id="GEL81898.1"/>
    </source>
</evidence>
<keyword evidence="3" id="KW-0808">Transferase</keyword>